<protein>
    <submittedName>
        <fullName evidence="2">Serine/threonine-protein phosphatase 2A activator</fullName>
    </submittedName>
</protein>
<evidence type="ECO:0000313" key="1">
    <source>
        <dbReference type="Proteomes" id="UP000887579"/>
    </source>
</evidence>
<evidence type="ECO:0000313" key="2">
    <source>
        <dbReference type="WBParaSite" id="ES5_v2.g12866.t1"/>
    </source>
</evidence>
<sequence>MTESHQAHPTFSGDFIVPKREVFAIFDMAKWYRSEAYENYMKFIHRINDAVKGVQSNDSSIVVTERVKKVIAIFDEFESWVHEFPLEDMQEQRFGNKSYRKWYERLQERADDIITKLLPEDKKEAKVELLPYLLDSFGNSTRIDYGSGHEVAFLFFIYCLYSVGSLIAPEDDKAVVLQLFARYLRFARLLQSKYRMEPAGSRGVHAIDDFQFAPFIFGSSQLIGNKQRLTPDHYLNAQTVEVHQRDNLFFEAIQYINETKYGPFYEHSNQLYNISAVPNWDKVNSGMFKMYEGECLKKFPVAQHFVFGNILSSKIQSKYVKLDEETRAALDKEKEESDKKKAEEAAAKEKHLMDAVKPMDPIEEDPIDTVQAMESIPEKAALK</sequence>
<name>A0AC34F7Q1_9BILA</name>
<dbReference type="Proteomes" id="UP000887579">
    <property type="component" value="Unplaced"/>
</dbReference>
<organism evidence="1 2">
    <name type="scientific">Panagrolaimus sp. ES5</name>
    <dbReference type="NCBI Taxonomy" id="591445"/>
    <lineage>
        <taxon>Eukaryota</taxon>
        <taxon>Metazoa</taxon>
        <taxon>Ecdysozoa</taxon>
        <taxon>Nematoda</taxon>
        <taxon>Chromadorea</taxon>
        <taxon>Rhabditida</taxon>
        <taxon>Tylenchina</taxon>
        <taxon>Panagrolaimomorpha</taxon>
        <taxon>Panagrolaimoidea</taxon>
        <taxon>Panagrolaimidae</taxon>
        <taxon>Panagrolaimus</taxon>
    </lineage>
</organism>
<reference evidence="2" key="1">
    <citation type="submission" date="2022-11" db="UniProtKB">
        <authorList>
            <consortium name="WormBaseParasite"/>
        </authorList>
    </citation>
    <scope>IDENTIFICATION</scope>
</reference>
<accession>A0AC34F7Q1</accession>
<dbReference type="WBParaSite" id="ES5_v2.g12866.t1">
    <property type="protein sequence ID" value="ES5_v2.g12866.t1"/>
    <property type="gene ID" value="ES5_v2.g12866"/>
</dbReference>
<proteinExistence type="predicted"/>